<keyword evidence="4" id="KW-1185">Reference proteome</keyword>
<evidence type="ECO:0000313" key="3">
    <source>
        <dbReference type="EMBL" id="KAJ8495170.1"/>
    </source>
</evidence>
<sequence length="617" mass="67674">MEDTFPTTSPMLTLIKALPFAVECEMPFHSREQLSYATHTLARVATGINRHLNSLLPIDRLPPEILLIIFGHVMRSDKIHREHLQQGRRIENRRLRITRPLSALIGLTHVCKRWRDVALSAPALWTNIGGCGRRELDAFVARSRSLPLFAHIVTESLADTAPVLAQHGGRMVRLDLTVVGEKPQYAPPALQFSAPLLQCLTIAFECQSHSPLELFTTVLFRTGVSDLKALALIHVNNFIPRNHFPHLTHLYIGTGCGLAEPGSEKATMCELFQLLANTPALQHLHLTGLFKWSSIAVPDAFIRAAVIPTGPIRLPALRSLTYTKGPTNFADRLLRLLELPPHALVRLDALYCPTADDSLAVPVAQAIPSRTFLSGLHHAELVTEERALHLVASGPADSGSPPPTPGPRPRPVGPGGVCARRRLDRLARPLRRPALHPFSCALTTLKLAVVDAALVAPVLGALPALAELSVSLRRCRVDEGEPGAVMAALCDALSDRRGPALPCPALRLLDIRTHSADPDTLDAEGLVEMTAVRRAAGVPLYSVTVDLGDGVEDEEEEECRDALWPVQENIEGLLVVGVDLQSWGFVRNAMWDVPEAQRWWELPPGERGQWQDILYDL</sequence>
<comment type="caution">
    <text evidence="3">The sequence shown here is derived from an EMBL/GenBank/DDBJ whole genome shotgun (WGS) entry which is preliminary data.</text>
</comment>
<gene>
    <name evidence="3" type="ORF">ONZ51_g1854</name>
</gene>
<feature type="region of interest" description="Disordered" evidence="1">
    <location>
        <begin position="392"/>
        <end position="417"/>
    </location>
</feature>
<dbReference type="AlphaFoldDB" id="A0AAD7U3D4"/>
<feature type="domain" description="F-box" evidence="2">
    <location>
        <begin position="58"/>
        <end position="128"/>
    </location>
</feature>
<reference evidence="3" key="1">
    <citation type="submission" date="2022-11" db="EMBL/GenBank/DDBJ databases">
        <title>Genome Sequence of Cubamyces cubensis.</title>
        <authorList>
            <person name="Buettner E."/>
        </authorList>
    </citation>
    <scope>NUCLEOTIDE SEQUENCE</scope>
    <source>
        <strain evidence="3">MPL-01</strain>
    </source>
</reference>
<dbReference type="Proteomes" id="UP001215151">
    <property type="component" value="Unassembled WGS sequence"/>
</dbReference>
<protein>
    <recommendedName>
        <fullName evidence="2">F-box domain-containing protein</fullName>
    </recommendedName>
</protein>
<evidence type="ECO:0000256" key="1">
    <source>
        <dbReference type="SAM" id="MobiDB-lite"/>
    </source>
</evidence>
<dbReference type="Pfam" id="PF12937">
    <property type="entry name" value="F-box-like"/>
    <property type="match status" value="1"/>
</dbReference>
<dbReference type="Gene3D" id="1.20.1280.50">
    <property type="match status" value="1"/>
</dbReference>
<feature type="compositionally biased region" description="Pro residues" evidence="1">
    <location>
        <begin position="400"/>
        <end position="412"/>
    </location>
</feature>
<evidence type="ECO:0000313" key="4">
    <source>
        <dbReference type="Proteomes" id="UP001215151"/>
    </source>
</evidence>
<name>A0AAD7U3D4_9APHY</name>
<proteinExistence type="predicted"/>
<dbReference type="InterPro" id="IPR001810">
    <property type="entry name" value="F-box_dom"/>
</dbReference>
<evidence type="ECO:0000259" key="2">
    <source>
        <dbReference type="Pfam" id="PF12937"/>
    </source>
</evidence>
<accession>A0AAD7U3D4</accession>
<dbReference type="EMBL" id="JAPEVG010000027">
    <property type="protein sequence ID" value="KAJ8495170.1"/>
    <property type="molecule type" value="Genomic_DNA"/>
</dbReference>
<organism evidence="3 4">
    <name type="scientific">Trametes cubensis</name>
    <dbReference type="NCBI Taxonomy" id="1111947"/>
    <lineage>
        <taxon>Eukaryota</taxon>
        <taxon>Fungi</taxon>
        <taxon>Dikarya</taxon>
        <taxon>Basidiomycota</taxon>
        <taxon>Agaricomycotina</taxon>
        <taxon>Agaricomycetes</taxon>
        <taxon>Polyporales</taxon>
        <taxon>Polyporaceae</taxon>
        <taxon>Trametes</taxon>
    </lineage>
</organism>